<reference evidence="3 4" key="1">
    <citation type="journal article" date="2019" name="Nat. Plants">
        <title>Stout camphor tree genome fills gaps in understanding of flowering plant genome evolution.</title>
        <authorList>
            <person name="Chaw S.M."/>
            <person name="Liu Y.C."/>
            <person name="Wu Y.W."/>
            <person name="Wang H.Y."/>
            <person name="Lin C.I."/>
            <person name="Wu C.S."/>
            <person name="Ke H.M."/>
            <person name="Chang L.Y."/>
            <person name="Hsu C.Y."/>
            <person name="Yang H.T."/>
            <person name="Sudianto E."/>
            <person name="Hsu M.H."/>
            <person name="Wu K.P."/>
            <person name="Wang L.N."/>
            <person name="Leebens-Mack J.H."/>
            <person name="Tsai I.J."/>
        </authorList>
    </citation>
    <scope>NUCLEOTIDE SEQUENCE [LARGE SCALE GENOMIC DNA]</scope>
    <source>
        <strain evidence="4">cv. Chaw 1501</strain>
        <tissue evidence="3">Young leaves</tissue>
    </source>
</reference>
<dbReference type="AlphaFoldDB" id="A0A443NZC6"/>
<sequence>MDRSDRGCLRFDHPPSDPINQWFLGENIKAHFLRRINSPDVSRFRTRLSFSRLQPLSFSCLQPHLLLLLGKEATGPSTTEGDPTCSDATGRGRNLGCCNYNITHLPLSAANRDPKDFKKQRKKRVAELAEQMRDAEEECHKIKTNIKAAKFLLWEKKKLFSFRPSLHVFSGMQSSKQGVMFYNYILCFSSGMMFIFCICCRVGQYFVPTYFLRLCESQYFVLYGLN</sequence>
<dbReference type="EMBL" id="QPKB01000004">
    <property type="protein sequence ID" value="RWR83826.1"/>
    <property type="molecule type" value="Genomic_DNA"/>
</dbReference>
<dbReference type="STRING" id="337451.A0A443NZC6"/>
<keyword evidence="4" id="KW-1185">Reference proteome</keyword>
<evidence type="ECO:0000313" key="4">
    <source>
        <dbReference type="Proteomes" id="UP000283530"/>
    </source>
</evidence>
<name>A0A443NZC6_9MAGN</name>
<gene>
    <name evidence="3" type="ORF">CKAN_01260000</name>
</gene>
<dbReference type="Proteomes" id="UP000283530">
    <property type="component" value="Unassembled WGS sequence"/>
</dbReference>
<organism evidence="3 4">
    <name type="scientific">Cinnamomum micranthum f. kanehirae</name>
    <dbReference type="NCBI Taxonomy" id="337451"/>
    <lineage>
        <taxon>Eukaryota</taxon>
        <taxon>Viridiplantae</taxon>
        <taxon>Streptophyta</taxon>
        <taxon>Embryophyta</taxon>
        <taxon>Tracheophyta</taxon>
        <taxon>Spermatophyta</taxon>
        <taxon>Magnoliopsida</taxon>
        <taxon>Magnoliidae</taxon>
        <taxon>Laurales</taxon>
        <taxon>Lauraceae</taxon>
        <taxon>Cinnamomum</taxon>
    </lineage>
</organism>
<keyword evidence="2" id="KW-1133">Transmembrane helix</keyword>
<proteinExistence type="predicted"/>
<evidence type="ECO:0000256" key="1">
    <source>
        <dbReference type="SAM" id="Coils"/>
    </source>
</evidence>
<protein>
    <submittedName>
        <fullName evidence="3">Kinesin-like protein KIN-14D isoform X1</fullName>
    </submittedName>
</protein>
<keyword evidence="2" id="KW-0812">Transmembrane</keyword>
<evidence type="ECO:0000256" key="2">
    <source>
        <dbReference type="SAM" id="Phobius"/>
    </source>
</evidence>
<comment type="caution">
    <text evidence="3">The sequence shown here is derived from an EMBL/GenBank/DDBJ whole genome shotgun (WGS) entry which is preliminary data.</text>
</comment>
<feature type="transmembrane region" description="Helical" evidence="2">
    <location>
        <begin position="181"/>
        <end position="204"/>
    </location>
</feature>
<evidence type="ECO:0000313" key="3">
    <source>
        <dbReference type="EMBL" id="RWR83826.1"/>
    </source>
</evidence>
<feature type="coiled-coil region" evidence="1">
    <location>
        <begin position="118"/>
        <end position="145"/>
    </location>
</feature>
<accession>A0A443NZC6</accession>
<keyword evidence="2" id="KW-0472">Membrane</keyword>
<keyword evidence="1" id="KW-0175">Coiled coil</keyword>